<reference evidence="10 11" key="1">
    <citation type="submission" date="2017-04" db="EMBL/GenBank/DDBJ databases">
        <title>Draft genome sequence of Tuber borchii Vittad., a whitish edible truffle.</title>
        <authorList>
            <consortium name="DOE Joint Genome Institute"/>
            <person name="Murat C."/>
            <person name="Kuo A."/>
            <person name="Barry K.W."/>
            <person name="Clum A."/>
            <person name="Dockter R.B."/>
            <person name="Fauchery L."/>
            <person name="Iotti M."/>
            <person name="Kohler A."/>
            <person name="Labutti K."/>
            <person name="Lindquist E.A."/>
            <person name="Lipzen A."/>
            <person name="Ohm R.A."/>
            <person name="Wang M."/>
            <person name="Grigoriev I.V."/>
            <person name="Zambonelli A."/>
            <person name="Martin F.M."/>
        </authorList>
    </citation>
    <scope>NUCLEOTIDE SEQUENCE [LARGE SCALE GENOMIC DNA]</scope>
    <source>
        <strain evidence="10 11">Tbo3840</strain>
    </source>
</reference>
<dbReference type="PROSITE" id="PS00107">
    <property type="entry name" value="PROTEIN_KINASE_ATP"/>
    <property type="match status" value="1"/>
</dbReference>
<feature type="compositionally biased region" description="Basic and acidic residues" evidence="7">
    <location>
        <begin position="146"/>
        <end position="156"/>
    </location>
</feature>
<comment type="caution">
    <text evidence="10">The sequence shown here is derived from an EMBL/GenBank/DDBJ whole genome shotgun (WGS) entry which is preliminary data.</text>
</comment>
<dbReference type="PANTHER" id="PTHR24349">
    <property type="entry name" value="SERINE/THREONINE-PROTEIN KINASE"/>
    <property type="match status" value="1"/>
</dbReference>
<feature type="region of interest" description="Disordered" evidence="7">
    <location>
        <begin position="146"/>
        <end position="173"/>
    </location>
</feature>
<evidence type="ECO:0000256" key="2">
    <source>
        <dbReference type="ARBA" id="ARBA00022679"/>
    </source>
</evidence>
<dbReference type="GO" id="GO:0004674">
    <property type="term" value="F:protein serine/threonine kinase activity"/>
    <property type="evidence" value="ECO:0007669"/>
    <property type="project" value="UniProtKB-KW"/>
</dbReference>
<evidence type="ECO:0000256" key="6">
    <source>
        <dbReference type="PROSITE-ProRule" id="PRU10141"/>
    </source>
</evidence>
<evidence type="ECO:0000259" key="9">
    <source>
        <dbReference type="PROSITE" id="PS50011"/>
    </source>
</evidence>
<organism evidence="10 11">
    <name type="scientific">Tuber borchii</name>
    <name type="common">White truffle</name>
    <dbReference type="NCBI Taxonomy" id="42251"/>
    <lineage>
        <taxon>Eukaryota</taxon>
        <taxon>Fungi</taxon>
        <taxon>Dikarya</taxon>
        <taxon>Ascomycota</taxon>
        <taxon>Pezizomycotina</taxon>
        <taxon>Pezizomycetes</taxon>
        <taxon>Pezizales</taxon>
        <taxon>Tuberaceae</taxon>
        <taxon>Tuber</taxon>
    </lineage>
</organism>
<dbReference type="CDD" id="cd00180">
    <property type="entry name" value="PKc"/>
    <property type="match status" value="1"/>
</dbReference>
<keyword evidence="1" id="KW-0723">Serine/threonine-protein kinase</keyword>
<keyword evidence="8" id="KW-1133">Transmembrane helix</keyword>
<dbReference type="InterPro" id="IPR000719">
    <property type="entry name" value="Prot_kinase_dom"/>
</dbReference>
<dbReference type="Gene3D" id="1.10.510.10">
    <property type="entry name" value="Transferase(Phosphotransferase) domain 1"/>
    <property type="match status" value="1"/>
</dbReference>
<dbReference type="SMART" id="SM00220">
    <property type="entry name" value="S_TKc"/>
    <property type="match status" value="1"/>
</dbReference>
<feature type="region of interest" description="Disordered" evidence="7">
    <location>
        <begin position="45"/>
        <end position="77"/>
    </location>
</feature>
<dbReference type="InterPro" id="IPR011009">
    <property type="entry name" value="Kinase-like_dom_sf"/>
</dbReference>
<keyword evidence="5 6" id="KW-0067">ATP-binding</keyword>
<protein>
    <submittedName>
        <fullName evidence="10">Kinase-like domain-containing protein</fullName>
    </submittedName>
</protein>
<dbReference type="SUPFAM" id="SSF56112">
    <property type="entry name" value="Protein kinase-like (PK-like)"/>
    <property type="match status" value="1"/>
</dbReference>
<evidence type="ECO:0000313" key="11">
    <source>
        <dbReference type="Proteomes" id="UP000244722"/>
    </source>
</evidence>
<dbReference type="InterPro" id="IPR050205">
    <property type="entry name" value="CDPK_Ser/Thr_kinases"/>
</dbReference>
<keyword evidence="11" id="KW-1185">Reference proteome</keyword>
<feature type="binding site" evidence="6">
    <location>
        <position position="284"/>
    </location>
    <ligand>
        <name>ATP</name>
        <dbReference type="ChEBI" id="CHEBI:30616"/>
    </ligand>
</feature>
<dbReference type="GO" id="GO:0005524">
    <property type="term" value="F:ATP binding"/>
    <property type="evidence" value="ECO:0007669"/>
    <property type="project" value="UniProtKB-UniRule"/>
</dbReference>
<name>A0A2T6ZU75_TUBBO</name>
<keyword evidence="2" id="KW-0808">Transferase</keyword>
<keyword evidence="4 10" id="KW-0418">Kinase</keyword>
<dbReference type="AlphaFoldDB" id="A0A2T6ZU75"/>
<dbReference type="InterPro" id="IPR017441">
    <property type="entry name" value="Protein_kinase_ATP_BS"/>
</dbReference>
<evidence type="ECO:0000256" key="1">
    <source>
        <dbReference type="ARBA" id="ARBA00022527"/>
    </source>
</evidence>
<gene>
    <name evidence="10" type="ORF">B9Z19DRAFT_1125727</name>
</gene>
<keyword evidence="3 6" id="KW-0547">Nucleotide-binding</keyword>
<dbReference type="OrthoDB" id="10252171at2759"/>
<feature type="transmembrane region" description="Helical" evidence="8">
    <location>
        <begin position="662"/>
        <end position="688"/>
    </location>
</feature>
<dbReference type="Pfam" id="PF00069">
    <property type="entry name" value="Pkinase"/>
    <property type="match status" value="1"/>
</dbReference>
<feature type="domain" description="Protein kinase" evidence="9">
    <location>
        <begin position="255"/>
        <end position="554"/>
    </location>
</feature>
<evidence type="ECO:0000256" key="7">
    <source>
        <dbReference type="SAM" id="MobiDB-lite"/>
    </source>
</evidence>
<sequence length="731" mass="81335">MLAIQSEDRPAAGDALSHACLEDLKSENDHYCDPGSETIQTGYRSMLSRKHESKLATHDRPKKKRSERNRISQADTRCIPGGVDLGVETRLWKSELMPSFRATDSKGPNLPRTKRSPILHKHLLRPTSTDPPILDLCGGNSRQAMRETDRPVEHAPKKIQKPRAPTTDNATSRTIYGRNYPIRQRRILTRTPMPDPTLARTAVLAAIPAPREIEISDGTLNALLYGWRSNLDLFEINTQSFRETRNRNKKVKEDWSNCGELGKGGFGVVHKLIQKATGRYRAVKPIDKRPPLRLDYSREILVMAILAKRPSLFVEFQGWFMEPETLYIAMEYFEEGDFTKHIGTPLLQEAVRNISMKILEGLKNIFVVSMSPVWVKLGDFGASKRILAQSNHNPSHPSLFALEGKVFRYSFGKCPSPEDNLEGLSPPTDDIGISLLKSMLVIGPEDRPTVTGALGHRWLAGIKGDYEDSGYDQDRTAQRLDEGVLSKKGEKQLAIHDMPMEKGSEGNSIPQDNTMHILGGVGLGANAQSQRGGHAATPKARIDGSAILQRHTRIVEIAFDLPLGQMARWGTDRKQYTRPPPPFLTGLRQELLTSEPTLPDWVGADKAVPEMERMKPCGIQNLIPVGGETAKVAIGQPLIPCKTRKPGEIAMLDKTQIPRKPLLLAGMMTGNLMLSRILTGILILAGILTRILIPVVTPGSEETNISEGTPIPDRAQTLSWRKLIKLRKRHQ</sequence>
<dbReference type="STRING" id="42251.A0A2T6ZU75"/>
<proteinExistence type="predicted"/>
<evidence type="ECO:0000256" key="4">
    <source>
        <dbReference type="ARBA" id="ARBA00022777"/>
    </source>
</evidence>
<evidence type="ECO:0000256" key="5">
    <source>
        <dbReference type="ARBA" id="ARBA00022840"/>
    </source>
</evidence>
<feature type="compositionally biased region" description="Basic and acidic residues" evidence="7">
    <location>
        <begin position="49"/>
        <end position="59"/>
    </location>
</feature>
<evidence type="ECO:0000313" key="10">
    <source>
        <dbReference type="EMBL" id="PUU79005.1"/>
    </source>
</evidence>
<accession>A0A2T6ZU75</accession>
<dbReference type="EMBL" id="NESQ01000101">
    <property type="protein sequence ID" value="PUU79005.1"/>
    <property type="molecule type" value="Genomic_DNA"/>
</dbReference>
<evidence type="ECO:0000256" key="3">
    <source>
        <dbReference type="ARBA" id="ARBA00022741"/>
    </source>
</evidence>
<keyword evidence="8" id="KW-0812">Transmembrane</keyword>
<dbReference type="Proteomes" id="UP000244722">
    <property type="component" value="Unassembled WGS sequence"/>
</dbReference>
<evidence type="ECO:0000256" key="8">
    <source>
        <dbReference type="SAM" id="Phobius"/>
    </source>
</evidence>
<keyword evidence="8" id="KW-0472">Membrane</keyword>
<dbReference type="PROSITE" id="PS50011">
    <property type="entry name" value="PROTEIN_KINASE_DOM"/>
    <property type="match status" value="1"/>
</dbReference>